<evidence type="ECO:0000313" key="2">
    <source>
        <dbReference type="EMBL" id="NZA27607.1"/>
    </source>
</evidence>
<dbReference type="RefSeq" id="WP_180679380.1">
    <property type="nucleotide sequence ID" value="NZ_JACCKA010000082.1"/>
</dbReference>
<organism evidence="2 3">
    <name type="scientific">Luteimonas salinisoli</name>
    <dbReference type="NCBI Taxonomy" id="2752307"/>
    <lineage>
        <taxon>Bacteria</taxon>
        <taxon>Pseudomonadati</taxon>
        <taxon>Pseudomonadota</taxon>
        <taxon>Gammaproteobacteria</taxon>
        <taxon>Lysobacterales</taxon>
        <taxon>Lysobacteraceae</taxon>
        <taxon>Luteimonas</taxon>
    </lineage>
</organism>
<evidence type="ECO:0000256" key="1">
    <source>
        <dbReference type="SAM" id="Phobius"/>
    </source>
</evidence>
<keyword evidence="3" id="KW-1185">Reference proteome</keyword>
<dbReference type="GO" id="GO:0015097">
    <property type="term" value="F:mercury ion transmembrane transporter activity"/>
    <property type="evidence" value="ECO:0007669"/>
    <property type="project" value="InterPro"/>
</dbReference>
<dbReference type="EMBL" id="JACCKA010000082">
    <property type="protein sequence ID" value="NZA27607.1"/>
    <property type="molecule type" value="Genomic_DNA"/>
</dbReference>
<sequence>MDATPSSLRHADRLGFAASFLCAVHCALLPLALALLPALGLNLGGWIDFDQAFVVFATLLGLTTMTLGYRRHRAFRAWALLLPGLALVWLGAFSPLHDHTLGHAAIMVAGGLLLAGAHLLNLRLTHGLDGR</sequence>
<feature type="transmembrane region" description="Helical" evidence="1">
    <location>
        <begin position="51"/>
        <end position="70"/>
    </location>
</feature>
<accession>A0A853JGB2</accession>
<dbReference type="Proteomes" id="UP000578091">
    <property type="component" value="Unassembled WGS sequence"/>
</dbReference>
<feature type="transmembrane region" description="Helical" evidence="1">
    <location>
        <begin position="102"/>
        <end position="122"/>
    </location>
</feature>
<protein>
    <submittedName>
        <fullName evidence="2">MerC domain-containing protein</fullName>
    </submittedName>
</protein>
<comment type="caution">
    <text evidence="2">The sequence shown here is derived from an EMBL/GenBank/DDBJ whole genome shotgun (WGS) entry which is preliminary data.</text>
</comment>
<evidence type="ECO:0000313" key="3">
    <source>
        <dbReference type="Proteomes" id="UP000578091"/>
    </source>
</evidence>
<feature type="transmembrane region" description="Helical" evidence="1">
    <location>
        <begin position="14"/>
        <end position="39"/>
    </location>
</feature>
<dbReference type="AlphaFoldDB" id="A0A853JGB2"/>
<dbReference type="GO" id="GO:0016020">
    <property type="term" value="C:membrane"/>
    <property type="evidence" value="ECO:0007669"/>
    <property type="project" value="InterPro"/>
</dbReference>
<proteinExistence type="predicted"/>
<reference evidence="2 3" key="1">
    <citation type="submission" date="2020-07" db="EMBL/GenBank/DDBJ databases">
        <title>Luteimonas sp. SJ-92.</title>
        <authorList>
            <person name="Huang X.-X."/>
            <person name="Xu L."/>
            <person name="Sun J.-Q."/>
        </authorList>
    </citation>
    <scope>NUCLEOTIDE SEQUENCE [LARGE SCALE GENOMIC DNA]</scope>
    <source>
        <strain evidence="2 3">SJ-92</strain>
    </source>
</reference>
<keyword evidence="1" id="KW-1133">Transmembrane helix</keyword>
<dbReference type="InterPro" id="IPR004891">
    <property type="entry name" value="Mercury-R_MerC"/>
</dbReference>
<gene>
    <name evidence="2" type="ORF">H0E84_14600</name>
</gene>
<dbReference type="Pfam" id="PF03203">
    <property type="entry name" value="MerC"/>
    <property type="match status" value="1"/>
</dbReference>
<feature type="transmembrane region" description="Helical" evidence="1">
    <location>
        <begin position="77"/>
        <end position="96"/>
    </location>
</feature>
<keyword evidence="1" id="KW-0812">Transmembrane</keyword>
<keyword evidence="1" id="KW-0472">Membrane</keyword>
<name>A0A853JGB2_9GAMM</name>